<organism evidence="1">
    <name type="scientific">marine sediment metagenome</name>
    <dbReference type="NCBI Taxonomy" id="412755"/>
    <lineage>
        <taxon>unclassified sequences</taxon>
        <taxon>metagenomes</taxon>
        <taxon>ecological metagenomes</taxon>
    </lineage>
</organism>
<dbReference type="EMBL" id="BARW01009405">
    <property type="protein sequence ID" value="GAI80069.1"/>
    <property type="molecule type" value="Genomic_DNA"/>
</dbReference>
<reference evidence="1" key="1">
    <citation type="journal article" date="2014" name="Front. Microbiol.">
        <title>High frequency of phylogenetically diverse reductive dehalogenase-homologous genes in deep subseafloor sedimentary metagenomes.</title>
        <authorList>
            <person name="Kawai M."/>
            <person name="Futagami T."/>
            <person name="Toyoda A."/>
            <person name="Takaki Y."/>
            <person name="Nishi S."/>
            <person name="Hori S."/>
            <person name="Arai W."/>
            <person name="Tsubouchi T."/>
            <person name="Morono Y."/>
            <person name="Uchiyama I."/>
            <person name="Ito T."/>
            <person name="Fujiyama A."/>
            <person name="Inagaki F."/>
            <person name="Takami H."/>
        </authorList>
    </citation>
    <scope>NUCLEOTIDE SEQUENCE</scope>
    <source>
        <strain evidence="1">Expedition CK06-06</strain>
    </source>
</reference>
<evidence type="ECO:0000313" key="1">
    <source>
        <dbReference type="EMBL" id="GAI80069.1"/>
    </source>
</evidence>
<accession>X1TJ73</accession>
<protein>
    <recommendedName>
        <fullName evidence="2">LptD C-terminal domain-containing protein</fullName>
    </recommendedName>
</protein>
<feature type="non-terminal residue" evidence="1">
    <location>
        <position position="176"/>
    </location>
</feature>
<sequence>MSNSHKVFVSGMQFNRVEDGSLESTSIGPGWSFQTKKSCIGNFRINYNIEDIREEYTFPGDAEIPDAEIPMGLYYYWDFRGMFITPMTRSFYTIAELDAGQFYDGTRFSITLRPTWNISSSFELSGMYQLNRLNFKDRHQEYTSHIGRFKLMYMYSTKLSASTFIQYNSEVDAIIT</sequence>
<name>X1TJ73_9ZZZZ</name>
<comment type="caution">
    <text evidence="1">The sequence shown here is derived from an EMBL/GenBank/DDBJ whole genome shotgun (WGS) entry which is preliminary data.</text>
</comment>
<proteinExistence type="predicted"/>
<gene>
    <name evidence="1" type="ORF">S12H4_18930</name>
</gene>
<evidence type="ECO:0008006" key="2">
    <source>
        <dbReference type="Google" id="ProtNLM"/>
    </source>
</evidence>
<dbReference type="AlphaFoldDB" id="X1TJ73"/>